<comment type="caution">
    <text evidence="10">The sequence shown here is derived from an EMBL/GenBank/DDBJ whole genome shotgun (WGS) entry which is preliminary data.</text>
</comment>
<evidence type="ECO:0000256" key="8">
    <source>
        <dbReference type="RuleBase" id="RU004474"/>
    </source>
</evidence>
<dbReference type="GO" id="GO:0046654">
    <property type="term" value="P:tetrahydrofolate biosynthetic process"/>
    <property type="evidence" value="ECO:0007669"/>
    <property type="project" value="UniProtKB-UniPathway"/>
</dbReference>
<evidence type="ECO:0000256" key="7">
    <source>
        <dbReference type="PIRNR" id="PIRNR000194"/>
    </source>
</evidence>
<feature type="domain" description="DHFR" evidence="9">
    <location>
        <begin position="8"/>
        <end position="165"/>
    </location>
</feature>
<keyword evidence="5 7" id="KW-0521">NADP</keyword>
<dbReference type="AlphaFoldDB" id="A0A3N2CX37"/>
<reference evidence="10 11" key="1">
    <citation type="submission" date="2018-11" db="EMBL/GenBank/DDBJ databases">
        <title>Sequencing the genomes of 1000 actinobacteria strains.</title>
        <authorList>
            <person name="Klenk H.-P."/>
        </authorList>
    </citation>
    <scope>NUCLEOTIDE SEQUENCE [LARGE SCALE GENOMIC DNA]</scope>
    <source>
        <strain evidence="10 11">DSM 12652</strain>
    </source>
</reference>
<dbReference type="PROSITE" id="PS51330">
    <property type="entry name" value="DHFR_2"/>
    <property type="match status" value="1"/>
</dbReference>
<dbReference type="InterPro" id="IPR001796">
    <property type="entry name" value="DHFR_dom"/>
</dbReference>
<dbReference type="GO" id="GO:0046655">
    <property type="term" value="P:folic acid metabolic process"/>
    <property type="evidence" value="ECO:0007669"/>
    <property type="project" value="TreeGrafter"/>
</dbReference>
<dbReference type="UniPathway" id="UPA00077">
    <property type="reaction ID" value="UER00158"/>
</dbReference>
<sequence length="165" mass="18249">MGERPVTRVVLVAARARNGVIGATGGIPWRIPADFAHFRRTTVGHPLVLGRATFEGIGRPLPDRQSIVVTSDRGWAHEGVLVARSFEEALEVGAGLDEVVNVGGGGRLYAEAIRFATEQVLTEVDLAPEGDTHYPDFDEGDWAETRREEHLDDDPAWTIRWLERR</sequence>
<dbReference type="InterPro" id="IPR012259">
    <property type="entry name" value="DHFR"/>
</dbReference>
<keyword evidence="4 7" id="KW-0554">One-carbon metabolism</keyword>
<dbReference type="EC" id="1.5.1.3" evidence="3 7"/>
<dbReference type="RefSeq" id="WP_123391696.1">
    <property type="nucleotide sequence ID" value="NZ_RKHO01000001.1"/>
</dbReference>
<dbReference type="PANTHER" id="PTHR48069">
    <property type="entry name" value="DIHYDROFOLATE REDUCTASE"/>
    <property type="match status" value="1"/>
</dbReference>
<evidence type="ECO:0000313" key="10">
    <source>
        <dbReference type="EMBL" id="ROR92081.1"/>
    </source>
</evidence>
<evidence type="ECO:0000313" key="11">
    <source>
        <dbReference type="Proteomes" id="UP000281738"/>
    </source>
</evidence>
<dbReference type="InterPro" id="IPR017925">
    <property type="entry name" value="DHFR_CS"/>
</dbReference>
<dbReference type="Gene3D" id="3.40.430.10">
    <property type="entry name" value="Dihydrofolate Reductase, subunit A"/>
    <property type="match status" value="1"/>
</dbReference>
<protein>
    <recommendedName>
        <fullName evidence="3 7">Dihydrofolate reductase</fullName>
        <ecNumber evidence="3 7">1.5.1.3</ecNumber>
    </recommendedName>
</protein>
<dbReference type="GO" id="GO:0006730">
    <property type="term" value="P:one-carbon metabolic process"/>
    <property type="evidence" value="ECO:0007669"/>
    <property type="project" value="UniProtKB-KW"/>
</dbReference>
<accession>A0A3N2CX37</accession>
<evidence type="ECO:0000256" key="1">
    <source>
        <dbReference type="ARBA" id="ARBA00004903"/>
    </source>
</evidence>
<keyword evidence="11" id="KW-1185">Reference proteome</keyword>
<dbReference type="GO" id="GO:0050661">
    <property type="term" value="F:NADP binding"/>
    <property type="evidence" value="ECO:0007669"/>
    <property type="project" value="InterPro"/>
</dbReference>
<organism evidence="10 11">
    <name type="scientific">Nocardioides aurantiacus</name>
    <dbReference type="NCBI Taxonomy" id="86796"/>
    <lineage>
        <taxon>Bacteria</taxon>
        <taxon>Bacillati</taxon>
        <taxon>Actinomycetota</taxon>
        <taxon>Actinomycetes</taxon>
        <taxon>Propionibacteriales</taxon>
        <taxon>Nocardioidaceae</taxon>
        <taxon>Nocardioides</taxon>
    </lineage>
</organism>
<dbReference type="SUPFAM" id="SSF53597">
    <property type="entry name" value="Dihydrofolate reductase-like"/>
    <property type="match status" value="1"/>
</dbReference>
<gene>
    <name evidence="10" type="ORF">EDD33_2965</name>
</gene>
<comment type="pathway">
    <text evidence="1 7">Cofactor biosynthesis; tetrahydrofolate biosynthesis; 5,6,7,8-tetrahydrofolate from 7,8-dihydrofolate: step 1/1.</text>
</comment>
<dbReference type="PANTHER" id="PTHR48069:SF3">
    <property type="entry name" value="DIHYDROFOLATE REDUCTASE"/>
    <property type="match status" value="1"/>
</dbReference>
<comment type="catalytic activity">
    <reaction evidence="7">
        <text>(6S)-5,6,7,8-tetrahydrofolate + NADP(+) = 7,8-dihydrofolate + NADPH + H(+)</text>
        <dbReference type="Rhea" id="RHEA:15009"/>
        <dbReference type="ChEBI" id="CHEBI:15378"/>
        <dbReference type="ChEBI" id="CHEBI:57451"/>
        <dbReference type="ChEBI" id="CHEBI:57453"/>
        <dbReference type="ChEBI" id="CHEBI:57783"/>
        <dbReference type="ChEBI" id="CHEBI:58349"/>
        <dbReference type="EC" id="1.5.1.3"/>
    </reaction>
</comment>
<dbReference type="InterPro" id="IPR024072">
    <property type="entry name" value="DHFR-like_dom_sf"/>
</dbReference>
<comment type="function">
    <text evidence="7">Key enzyme in folate metabolism. Catalyzes an essential reaction for de novo glycine and purine synthesis, and for DNA precursor synthesis.</text>
</comment>
<keyword evidence="6 7" id="KW-0560">Oxidoreductase</keyword>
<evidence type="ECO:0000256" key="6">
    <source>
        <dbReference type="ARBA" id="ARBA00023002"/>
    </source>
</evidence>
<proteinExistence type="inferred from homology"/>
<evidence type="ECO:0000256" key="4">
    <source>
        <dbReference type="ARBA" id="ARBA00022563"/>
    </source>
</evidence>
<dbReference type="Proteomes" id="UP000281738">
    <property type="component" value="Unassembled WGS sequence"/>
</dbReference>
<evidence type="ECO:0000256" key="3">
    <source>
        <dbReference type="ARBA" id="ARBA00012856"/>
    </source>
</evidence>
<dbReference type="CDD" id="cd00209">
    <property type="entry name" value="DHFR"/>
    <property type="match status" value="1"/>
</dbReference>
<dbReference type="PRINTS" id="PR00070">
    <property type="entry name" value="DHFR"/>
</dbReference>
<dbReference type="PIRSF" id="PIRSF000194">
    <property type="entry name" value="DHFR"/>
    <property type="match status" value="1"/>
</dbReference>
<name>A0A3N2CX37_9ACTN</name>
<dbReference type="PROSITE" id="PS00075">
    <property type="entry name" value="DHFR_1"/>
    <property type="match status" value="1"/>
</dbReference>
<dbReference type="Pfam" id="PF00186">
    <property type="entry name" value="DHFR_1"/>
    <property type="match status" value="1"/>
</dbReference>
<dbReference type="EMBL" id="RKHO01000001">
    <property type="protein sequence ID" value="ROR92081.1"/>
    <property type="molecule type" value="Genomic_DNA"/>
</dbReference>
<comment type="similarity">
    <text evidence="2 7 8">Belongs to the dihydrofolate reductase family.</text>
</comment>
<evidence type="ECO:0000259" key="9">
    <source>
        <dbReference type="PROSITE" id="PS51330"/>
    </source>
</evidence>
<evidence type="ECO:0000256" key="2">
    <source>
        <dbReference type="ARBA" id="ARBA00009539"/>
    </source>
</evidence>
<dbReference type="OrthoDB" id="9804315at2"/>
<dbReference type="GO" id="GO:0005829">
    <property type="term" value="C:cytosol"/>
    <property type="evidence" value="ECO:0007669"/>
    <property type="project" value="TreeGrafter"/>
</dbReference>
<dbReference type="GO" id="GO:0046452">
    <property type="term" value="P:dihydrofolate metabolic process"/>
    <property type="evidence" value="ECO:0007669"/>
    <property type="project" value="TreeGrafter"/>
</dbReference>
<evidence type="ECO:0000256" key="5">
    <source>
        <dbReference type="ARBA" id="ARBA00022857"/>
    </source>
</evidence>
<dbReference type="GO" id="GO:0004146">
    <property type="term" value="F:dihydrofolate reductase activity"/>
    <property type="evidence" value="ECO:0007669"/>
    <property type="project" value="UniProtKB-EC"/>
</dbReference>